<keyword evidence="3" id="KW-1185">Reference proteome</keyword>
<keyword evidence="1" id="KW-0472">Membrane</keyword>
<evidence type="ECO:0000313" key="3">
    <source>
        <dbReference type="Proteomes" id="UP001500902"/>
    </source>
</evidence>
<accession>A0ABP7BV39</accession>
<organism evidence="2 3">
    <name type="scientific">Nonomuraea antimicrobica</name>
    <dbReference type="NCBI Taxonomy" id="561173"/>
    <lineage>
        <taxon>Bacteria</taxon>
        <taxon>Bacillati</taxon>
        <taxon>Actinomycetota</taxon>
        <taxon>Actinomycetes</taxon>
        <taxon>Streptosporangiales</taxon>
        <taxon>Streptosporangiaceae</taxon>
        <taxon>Nonomuraea</taxon>
    </lineage>
</organism>
<feature type="transmembrane region" description="Helical" evidence="1">
    <location>
        <begin position="6"/>
        <end position="29"/>
    </location>
</feature>
<keyword evidence="1" id="KW-0812">Transmembrane</keyword>
<sequence>MFTTIFTIAALISLACLAVPVSIFVRMLIDGPRVRARIRTGMSAVRCEHLTHRDTDQ</sequence>
<dbReference type="RefSeq" id="WP_344878728.1">
    <property type="nucleotide sequence ID" value="NZ_BAAAZP010000074.1"/>
</dbReference>
<protein>
    <submittedName>
        <fullName evidence="2">Uncharacterized protein</fullName>
    </submittedName>
</protein>
<proteinExistence type="predicted"/>
<dbReference type="EMBL" id="BAAAZP010000074">
    <property type="protein sequence ID" value="GAA3669136.1"/>
    <property type="molecule type" value="Genomic_DNA"/>
</dbReference>
<keyword evidence="1" id="KW-1133">Transmembrane helix</keyword>
<evidence type="ECO:0000256" key="1">
    <source>
        <dbReference type="SAM" id="Phobius"/>
    </source>
</evidence>
<dbReference type="Proteomes" id="UP001500902">
    <property type="component" value="Unassembled WGS sequence"/>
</dbReference>
<evidence type="ECO:0000313" key="2">
    <source>
        <dbReference type="EMBL" id="GAA3669136.1"/>
    </source>
</evidence>
<name>A0ABP7BV39_9ACTN</name>
<reference evidence="3" key="1">
    <citation type="journal article" date="2019" name="Int. J. Syst. Evol. Microbiol.">
        <title>The Global Catalogue of Microorganisms (GCM) 10K type strain sequencing project: providing services to taxonomists for standard genome sequencing and annotation.</title>
        <authorList>
            <consortium name="The Broad Institute Genomics Platform"/>
            <consortium name="The Broad Institute Genome Sequencing Center for Infectious Disease"/>
            <person name="Wu L."/>
            <person name="Ma J."/>
        </authorList>
    </citation>
    <scope>NUCLEOTIDE SEQUENCE [LARGE SCALE GENOMIC DNA]</scope>
    <source>
        <strain evidence="3">JCM 16904</strain>
    </source>
</reference>
<comment type="caution">
    <text evidence="2">The sequence shown here is derived from an EMBL/GenBank/DDBJ whole genome shotgun (WGS) entry which is preliminary data.</text>
</comment>
<gene>
    <name evidence="2" type="ORF">GCM10022224_036590</name>
</gene>